<proteinExistence type="predicted"/>
<evidence type="ECO:0000256" key="2">
    <source>
        <dbReference type="SAM" id="SignalP"/>
    </source>
</evidence>
<feature type="chain" id="PRO_5018044480" evidence="2">
    <location>
        <begin position="26"/>
        <end position="212"/>
    </location>
</feature>
<sequence>MNKWKNSMVIATISLGLTLPSFAQAAEAGLPDVEMTPISRTAHSHGEHGQVHKKIHPGMHGSAHQKMYMLLLAEKYTPDSVNQWQEVFRERERLMSEYAALREDPKWKAKREERRQLVSKLKEQVKKGEITNEQMEQQLAQWKEKNMGIPGTKEERDARKARMEKMRMTHEAFHAAIESGDAAKIKEVLPQMLEQMKAKNTLLAQKLEQRKK</sequence>
<keyword evidence="1" id="KW-0175">Coiled coil</keyword>
<reference evidence="3 4" key="1">
    <citation type="submission" date="2018-10" db="EMBL/GenBank/DDBJ databases">
        <title>Phylogenomics of Brevibacillus.</title>
        <authorList>
            <person name="Dunlap C."/>
        </authorList>
    </citation>
    <scope>NUCLEOTIDE SEQUENCE [LARGE SCALE GENOMIC DNA]</scope>
    <source>
        <strain evidence="3 4">DSM 100115</strain>
    </source>
</reference>
<dbReference type="Proteomes" id="UP000268829">
    <property type="component" value="Unassembled WGS sequence"/>
</dbReference>
<keyword evidence="2" id="KW-0732">Signal</keyword>
<feature type="signal peptide" evidence="2">
    <location>
        <begin position="1"/>
        <end position="25"/>
    </location>
</feature>
<name>A0A3M8BD17_9BACL</name>
<dbReference type="EMBL" id="RHHS01000008">
    <property type="protein sequence ID" value="RNB61173.1"/>
    <property type="molecule type" value="Genomic_DNA"/>
</dbReference>
<protein>
    <submittedName>
        <fullName evidence="3">Uncharacterized protein</fullName>
    </submittedName>
</protein>
<gene>
    <name evidence="3" type="ORF">EDM57_02085</name>
</gene>
<feature type="coiled-coil region" evidence="1">
    <location>
        <begin position="118"/>
        <end position="145"/>
    </location>
</feature>
<dbReference type="AlphaFoldDB" id="A0A3M8BD17"/>
<evidence type="ECO:0000256" key="1">
    <source>
        <dbReference type="SAM" id="Coils"/>
    </source>
</evidence>
<evidence type="ECO:0000313" key="4">
    <source>
        <dbReference type="Proteomes" id="UP000268829"/>
    </source>
</evidence>
<dbReference type="OrthoDB" id="2941987at2"/>
<dbReference type="RefSeq" id="WP_122903122.1">
    <property type="nucleotide sequence ID" value="NZ_RHHS01000008.1"/>
</dbReference>
<keyword evidence="4" id="KW-1185">Reference proteome</keyword>
<organism evidence="3 4">
    <name type="scientific">Brevibacillus gelatini</name>
    <dbReference type="NCBI Taxonomy" id="1655277"/>
    <lineage>
        <taxon>Bacteria</taxon>
        <taxon>Bacillati</taxon>
        <taxon>Bacillota</taxon>
        <taxon>Bacilli</taxon>
        <taxon>Bacillales</taxon>
        <taxon>Paenibacillaceae</taxon>
        <taxon>Brevibacillus</taxon>
    </lineage>
</organism>
<comment type="caution">
    <text evidence="3">The sequence shown here is derived from an EMBL/GenBank/DDBJ whole genome shotgun (WGS) entry which is preliminary data.</text>
</comment>
<evidence type="ECO:0000313" key="3">
    <source>
        <dbReference type="EMBL" id="RNB61173.1"/>
    </source>
</evidence>
<accession>A0A3M8BD17</accession>